<dbReference type="GeneID" id="120268409"/>
<sequence>MTSLLLLFLSILSLFSFSSSSIPTRSEYEVDLLFEGWLVKHNKSYNKDSFEKSEEKHLIYLAVNSTLFPEWNEEGNENDTYYSFNDAINAVPESIDWRELGAVTPVKYQAGCASCWAFAAVATVEGLNQILTGNLISLSEQQLIDCMYKSCQPGWPIKALLYIKKNGGIDTDMDYKYTATVNQCDKSKENTKVVSIDGYQVVQSNNEYALMKAVAEQPIAAFVSGYEPGIPKISEEFDIYYHKDFLNKMQNDVYLQISLSLPGIFSGYCSTKTDHVVTIVGYGTEGDKDYWIIKNSWSDFWGVAGYMRMERNIKEREGKCGIATQLSRPTKIKQTGDLLGVKAPLGAPSKVS</sequence>
<gene>
    <name evidence="6" type="primary">LOC120268409</name>
</gene>
<evidence type="ECO:0000256" key="3">
    <source>
        <dbReference type="SAM" id="SignalP"/>
    </source>
</evidence>
<evidence type="ECO:0000256" key="1">
    <source>
        <dbReference type="ARBA" id="ARBA00008455"/>
    </source>
</evidence>
<feature type="domain" description="Peptidase C1A papain C-terminal" evidence="4">
    <location>
        <begin position="91"/>
        <end position="330"/>
    </location>
</feature>
<dbReference type="PANTHER" id="PTHR12411">
    <property type="entry name" value="CYSTEINE PROTEASE FAMILY C1-RELATED"/>
    <property type="match status" value="1"/>
</dbReference>
<reference evidence="6" key="1">
    <citation type="submission" date="2025-08" db="UniProtKB">
        <authorList>
            <consortium name="RefSeq"/>
        </authorList>
    </citation>
    <scope>IDENTIFICATION</scope>
</reference>
<comment type="similarity">
    <text evidence="1">Belongs to the peptidase C1 family.</text>
</comment>
<evidence type="ECO:0000256" key="2">
    <source>
        <dbReference type="ARBA" id="ARBA00023157"/>
    </source>
</evidence>
<dbReference type="SMART" id="SM00645">
    <property type="entry name" value="Pept_C1"/>
    <property type="match status" value="1"/>
</dbReference>
<evidence type="ECO:0000313" key="5">
    <source>
        <dbReference type="Proteomes" id="UP001515500"/>
    </source>
</evidence>
<feature type="signal peptide" evidence="3">
    <location>
        <begin position="1"/>
        <end position="20"/>
    </location>
</feature>
<organism evidence="5 6">
    <name type="scientific">Dioscorea cayennensis subsp. rotundata</name>
    <name type="common">White Guinea yam</name>
    <name type="synonym">Dioscorea rotundata</name>
    <dbReference type="NCBI Taxonomy" id="55577"/>
    <lineage>
        <taxon>Eukaryota</taxon>
        <taxon>Viridiplantae</taxon>
        <taxon>Streptophyta</taxon>
        <taxon>Embryophyta</taxon>
        <taxon>Tracheophyta</taxon>
        <taxon>Spermatophyta</taxon>
        <taxon>Magnoliopsida</taxon>
        <taxon>Liliopsida</taxon>
        <taxon>Dioscoreales</taxon>
        <taxon>Dioscoreaceae</taxon>
        <taxon>Dioscorea</taxon>
    </lineage>
</organism>
<dbReference type="GO" id="GO:0008234">
    <property type="term" value="F:cysteine-type peptidase activity"/>
    <property type="evidence" value="ECO:0007669"/>
    <property type="project" value="InterPro"/>
</dbReference>
<proteinExistence type="inferred from homology"/>
<dbReference type="Pfam" id="PF00112">
    <property type="entry name" value="Peptidase_C1"/>
    <property type="match status" value="2"/>
</dbReference>
<dbReference type="InterPro" id="IPR013128">
    <property type="entry name" value="Peptidase_C1A"/>
</dbReference>
<dbReference type="Gene3D" id="3.90.70.10">
    <property type="entry name" value="Cysteine proteinases"/>
    <property type="match status" value="1"/>
</dbReference>
<dbReference type="InterPro" id="IPR000668">
    <property type="entry name" value="Peptidase_C1A_C"/>
</dbReference>
<dbReference type="PRINTS" id="PR00705">
    <property type="entry name" value="PAPAIN"/>
</dbReference>
<dbReference type="RefSeq" id="XP_039131766.1">
    <property type="nucleotide sequence ID" value="XM_039275832.1"/>
</dbReference>
<dbReference type="AlphaFoldDB" id="A0AB40BWC3"/>
<name>A0AB40BWC3_DIOCR</name>
<dbReference type="GO" id="GO:0006508">
    <property type="term" value="P:proteolysis"/>
    <property type="evidence" value="ECO:0007669"/>
    <property type="project" value="InterPro"/>
</dbReference>
<evidence type="ECO:0000313" key="6">
    <source>
        <dbReference type="RefSeq" id="XP_039131766.1"/>
    </source>
</evidence>
<dbReference type="InterPro" id="IPR025661">
    <property type="entry name" value="Pept_asp_AS"/>
</dbReference>
<evidence type="ECO:0000259" key="4">
    <source>
        <dbReference type="SMART" id="SM00645"/>
    </source>
</evidence>
<dbReference type="CDD" id="cd02248">
    <property type="entry name" value="Peptidase_C1A"/>
    <property type="match status" value="1"/>
</dbReference>
<dbReference type="InterPro" id="IPR039417">
    <property type="entry name" value="Peptidase_C1A_papain-like"/>
</dbReference>
<dbReference type="Proteomes" id="UP001515500">
    <property type="component" value="Chromosome 9"/>
</dbReference>
<dbReference type="SUPFAM" id="SSF54001">
    <property type="entry name" value="Cysteine proteinases"/>
    <property type="match status" value="1"/>
</dbReference>
<keyword evidence="3" id="KW-0732">Signal</keyword>
<keyword evidence="2" id="KW-1015">Disulfide bond</keyword>
<dbReference type="InterPro" id="IPR038765">
    <property type="entry name" value="Papain-like_cys_pep_sf"/>
</dbReference>
<accession>A0AB40BWC3</accession>
<protein>
    <submittedName>
        <fullName evidence="6">Zingipain-1-like</fullName>
    </submittedName>
</protein>
<dbReference type="PROSITE" id="PS00640">
    <property type="entry name" value="THIOL_PROTEASE_ASN"/>
    <property type="match status" value="1"/>
</dbReference>
<feature type="chain" id="PRO_5044327883" evidence="3">
    <location>
        <begin position="21"/>
        <end position="352"/>
    </location>
</feature>
<keyword evidence="5" id="KW-1185">Reference proteome</keyword>